<dbReference type="Proteomes" id="UP001589535">
    <property type="component" value="Unassembled WGS sequence"/>
</dbReference>
<feature type="transmembrane region" description="Helical" evidence="1">
    <location>
        <begin position="40"/>
        <end position="58"/>
    </location>
</feature>
<evidence type="ECO:0000256" key="1">
    <source>
        <dbReference type="SAM" id="Phobius"/>
    </source>
</evidence>
<keyword evidence="1" id="KW-0472">Membrane</keyword>
<keyword evidence="3" id="KW-1185">Reference proteome</keyword>
<gene>
    <name evidence="2" type="ORF">ACFFTO_17845</name>
</gene>
<sequence length="94" mass="10100">MSLSSIGRVLPLRIEGWAGALPLMIAMVGALLLVWSQSTAAGWVMTSVIAVTGVAIAFKRAARRVDAILHEELDEGSARLGKRRSAWPGSSRNW</sequence>
<dbReference type="RefSeq" id="WP_378194638.1">
    <property type="nucleotide sequence ID" value="NZ_JBHMBK010000012.1"/>
</dbReference>
<evidence type="ECO:0000313" key="3">
    <source>
        <dbReference type="Proteomes" id="UP001589535"/>
    </source>
</evidence>
<dbReference type="EMBL" id="JBHMBK010000012">
    <property type="protein sequence ID" value="MFB9686062.1"/>
    <property type="molecule type" value="Genomic_DNA"/>
</dbReference>
<keyword evidence="1" id="KW-0812">Transmembrane</keyword>
<organism evidence="2 3">
    <name type="scientific">Amycolatopsis plumensis</name>
    <dbReference type="NCBI Taxonomy" id="236508"/>
    <lineage>
        <taxon>Bacteria</taxon>
        <taxon>Bacillati</taxon>
        <taxon>Actinomycetota</taxon>
        <taxon>Actinomycetes</taxon>
        <taxon>Pseudonocardiales</taxon>
        <taxon>Pseudonocardiaceae</taxon>
        <taxon>Amycolatopsis</taxon>
    </lineage>
</organism>
<feature type="transmembrane region" description="Helical" evidence="1">
    <location>
        <begin position="12"/>
        <end position="34"/>
    </location>
</feature>
<keyword evidence="1" id="KW-1133">Transmembrane helix</keyword>
<evidence type="ECO:0000313" key="2">
    <source>
        <dbReference type="EMBL" id="MFB9686062.1"/>
    </source>
</evidence>
<reference evidence="2 3" key="1">
    <citation type="submission" date="2024-09" db="EMBL/GenBank/DDBJ databases">
        <authorList>
            <person name="Sun Q."/>
            <person name="Mori K."/>
        </authorList>
    </citation>
    <scope>NUCLEOTIDE SEQUENCE [LARGE SCALE GENOMIC DNA]</scope>
    <source>
        <strain evidence="2 3">JCM 13852</strain>
    </source>
</reference>
<protein>
    <submittedName>
        <fullName evidence="2">Uncharacterized protein</fullName>
    </submittedName>
</protein>
<name>A0ABV5U3U3_9PSEU</name>
<comment type="caution">
    <text evidence="2">The sequence shown here is derived from an EMBL/GenBank/DDBJ whole genome shotgun (WGS) entry which is preliminary data.</text>
</comment>
<proteinExistence type="predicted"/>
<accession>A0ABV5U3U3</accession>